<reference evidence="7" key="1">
    <citation type="journal article" date="2023" name="Mol. Phylogenet. Evol.">
        <title>Genome-scale phylogeny and comparative genomics of the fungal order Sordariales.</title>
        <authorList>
            <person name="Hensen N."/>
            <person name="Bonometti L."/>
            <person name="Westerberg I."/>
            <person name="Brannstrom I.O."/>
            <person name="Guillou S."/>
            <person name="Cros-Aarteil S."/>
            <person name="Calhoun S."/>
            <person name="Haridas S."/>
            <person name="Kuo A."/>
            <person name="Mondo S."/>
            <person name="Pangilinan J."/>
            <person name="Riley R."/>
            <person name="LaButti K."/>
            <person name="Andreopoulos B."/>
            <person name="Lipzen A."/>
            <person name="Chen C."/>
            <person name="Yan M."/>
            <person name="Daum C."/>
            <person name="Ng V."/>
            <person name="Clum A."/>
            <person name="Steindorff A."/>
            <person name="Ohm R.A."/>
            <person name="Martin F."/>
            <person name="Silar P."/>
            <person name="Natvig D.O."/>
            <person name="Lalanne C."/>
            <person name="Gautier V."/>
            <person name="Ament-Velasquez S.L."/>
            <person name="Kruys A."/>
            <person name="Hutchinson M.I."/>
            <person name="Powell A.J."/>
            <person name="Barry K."/>
            <person name="Miller A.N."/>
            <person name="Grigoriev I.V."/>
            <person name="Debuchy R."/>
            <person name="Gladieux P."/>
            <person name="Hiltunen Thoren M."/>
            <person name="Johannesson H."/>
        </authorList>
    </citation>
    <scope>NUCLEOTIDE SEQUENCE</scope>
    <source>
        <strain evidence="7">CBS 757.83</strain>
    </source>
</reference>
<comment type="caution">
    <text evidence="7">The sequence shown here is derived from an EMBL/GenBank/DDBJ whole genome shotgun (WGS) entry which is preliminary data.</text>
</comment>
<feature type="region of interest" description="Disordered" evidence="4">
    <location>
        <begin position="573"/>
        <end position="632"/>
    </location>
</feature>
<evidence type="ECO:0000259" key="6">
    <source>
        <dbReference type="Pfam" id="PF18564"/>
    </source>
</evidence>
<sequence>MNNFRLTIEDGKFCDQEGRQVILRGINVAGEAKFPSKPNQPSHVADDFFDGDNVSFVGRPFPKEEAHLHFSRLKRCGYNTIRYVFTWEAIEAAGPGIYDEAWIDETIEVLRAAKNYGFYIFMDPHQDVWSRFTGGSGAPMWTLYAAGLNPQSFAATEAAIVHNTYPEPDAFPKMIWSTNYYRLAAATMFTLFFAGRDFAPKCIINGMNIQDYLQGHFLRACAHLARRIQEAGDIENDVVFGWESLNEPNKGMIGYEDISVIPKEQALKKGTCPTIWQTILTGSGRAVEVETWDMGGLGPYKVGRALIDPHGEIAWLPAGYDDSRYGFKRDPGWKLGECIWAQHGVWDPATDTLLKKDYFGSHRDTGDHVDYPYFTNNYFMDFFRQYRETIRAYHKDAIMLLQGPTMELPPLIKGTPDGDDPLMVYAPHWYDGITLMTKKWNRNWNVDVIGVLRGRYWHPALAVKLGETAIRNCFRDQHAAMRQEGLDRIGNHPCMLTEFGIPYDMDGKYAYKTGDYSSQSAAMDANHFGVEASGLEGYTLWLYMAKNDHEKGDQWNGEDLSIFSLDDKLLPLSARPRTPDRNDAGGDAAPSSRPPSVARKHHLDDDDSVTPANLRRSITNPSISSEATARQPELTVSPGYRAAEAYVRPAPIAAAGVIKNYGFDLRQCLFTLTIQAPPLSRMVTDSDLDPRDLPTVVFLPEYHFPKDACAVQVSSGKWEISSDEDETVLVQRLRWWHGAGEQTLRVSGVVKKHNLGEGGLGEEGGYYEQCNQGAWSNCVVM</sequence>
<dbReference type="PANTHER" id="PTHR31308:SF5">
    <property type="entry name" value="ERGOSTERYL-BETA-GLUCOSIDASE"/>
    <property type="match status" value="1"/>
</dbReference>
<keyword evidence="2 7" id="KW-0378">Hydrolase</keyword>
<dbReference type="InterPro" id="IPR001547">
    <property type="entry name" value="Glyco_hydro_5"/>
</dbReference>
<protein>
    <submittedName>
        <fullName evidence="7">Glycoside hydrolase family 5 protein</fullName>
    </submittedName>
</protein>
<evidence type="ECO:0000313" key="8">
    <source>
        <dbReference type="Proteomes" id="UP001305647"/>
    </source>
</evidence>
<dbReference type="InterPro" id="IPR041036">
    <property type="entry name" value="GH5_C"/>
</dbReference>
<gene>
    <name evidence="7" type="ORF">N658DRAFT_526096</name>
</gene>
<dbReference type="Gene3D" id="2.60.40.1180">
    <property type="entry name" value="Golgi alpha-mannosidase II"/>
    <property type="match status" value="1"/>
</dbReference>
<proteinExistence type="inferred from homology"/>
<accession>A0AAN6PVF8</accession>
<dbReference type="Proteomes" id="UP001305647">
    <property type="component" value="Unassembled WGS sequence"/>
</dbReference>
<organism evidence="7 8">
    <name type="scientific">Parathielavia hyrcaniae</name>
    <dbReference type="NCBI Taxonomy" id="113614"/>
    <lineage>
        <taxon>Eukaryota</taxon>
        <taxon>Fungi</taxon>
        <taxon>Dikarya</taxon>
        <taxon>Ascomycota</taxon>
        <taxon>Pezizomycotina</taxon>
        <taxon>Sordariomycetes</taxon>
        <taxon>Sordariomycetidae</taxon>
        <taxon>Sordariales</taxon>
        <taxon>Chaetomiaceae</taxon>
        <taxon>Parathielavia</taxon>
    </lineage>
</organism>
<dbReference type="AlphaFoldDB" id="A0AAN6PVF8"/>
<evidence type="ECO:0000256" key="4">
    <source>
        <dbReference type="SAM" id="MobiDB-lite"/>
    </source>
</evidence>
<dbReference type="Pfam" id="PF18564">
    <property type="entry name" value="Glyco_hydro_5_C"/>
    <property type="match status" value="1"/>
</dbReference>
<evidence type="ECO:0000256" key="2">
    <source>
        <dbReference type="ARBA" id="ARBA00022801"/>
    </source>
</evidence>
<dbReference type="GO" id="GO:1904462">
    <property type="term" value="P:ergosteryl 3-beta-D-glucoside catabolic process"/>
    <property type="evidence" value="ECO:0007669"/>
    <property type="project" value="TreeGrafter"/>
</dbReference>
<dbReference type="Pfam" id="PF00150">
    <property type="entry name" value="Cellulase"/>
    <property type="match status" value="1"/>
</dbReference>
<reference evidence="7" key="2">
    <citation type="submission" date="2023-05" db="EMBL/GenBank/DDBJ databases">
        <authorList>
            <consortium name="Lawrence Berkeley National Laboratory"/>
            <person name="Steindorff A."/>
            <person name="Hensen N."/>
            <person name="Bonometti L."/>
            <person name="Westerberg I."/>
            <person name="Brannstrom I.O."/>
            <person name="Guillou S."/>
            <person name="Cros-Aarteil S."/>
            <person name="Calhoun S."/>
            <person name="Haridas S."/>
            <person name="Kuo A."/>
            <person name="Mondo S."/>
            <person name="Pangilinan J."/>
            <person name="Riley R."/>
            <person name="Labutti K."/>
            <person name="Andreopoulos B."/>
            <person name="Lipzen A."/>
            <person name="Chen C."/>
            <person name="Yanf M."/>
            <person name="Daum C."/>
            <person name="Ng V."/>
            <person name="Clum A."/>
            <person name="Ohm R."/>
            <person name="Martin F."/>
            <person name="Silar P."/>
            <person name="Natvig D."/>
            <person name="Lalanne C."/>
            <person name="Gautier V."/>
            <person name="Ament-Velasquez S.L."/>
            <person name="Kruys A."/>
            <person name="Hutchinson M.I."/>
            <person name="Powell A.J."/>
            <person name="Barry K."/>
            <person name="Miller A.N."/>
            <person name="Grigoriev I.V."/>
            <person name="Debuchy R."/>
            <person name="Gladieux P."/>
            <person name="Thoren M.H."/>
            <person name="Johannesson H."/>
        </authorList>
    </citation>
    <scope>NUCLEOTIDE SEQUENCE</scope>
    <source>
        <strain evidence="7">CBS 757.83</strain>
    </source>
</reference>
<feature type="compositionally biased region" description="Polar residues" evidence="4">
    <location>
        <begin position="616"/>
        <end position="628"/>
    </location>
</feature>
<dbReference type="GO" id="GO:0000272">
    <property type="term" value="P:polysaccharide catabolic process"/>
    <property type="evidence" value="ECO:0007669"/>
    <property type="project" value="InterPro"/>
</dbReference>
<evidence type="ECO:0000313" key="7">
    <source>
        <dbReference type="EMBL" id="KAK4098709.1"/>
    </source>
</evidence>
<dbReference type="Gene3D" id="3.20.20.80">
    <property type="entry name" value="Glycosidases"/>
    <property type="match status" value="2"/>
</dbReference>
<feature type="domain" description="Glycoside hydrolase family 5 C-terminal" evidence="6">
    <location>
        <begin position="648"/>
        <end position="746"/>
    </location>
</feature>
<dbReference type="InterPro" id="IPR052066">
    <property type="entry name" value="Glycosphingolipid_Hydrolases"/>
</dbReference>
<dbReference type="FunFam" id="3.20.20.80:FF:000174">
    <property type="entry name" value="YIR007W-like protein"/>
    <property type="match status" value="1"/>
</dbReference>
<dbReference type="FunFam" id="3.20.20.80:FF:000131">
    <property type="entry name" value="Glycoside hydrolase superfamily"/>
    <property type="match status" value="1"/>
</dbReference>
<dbReference type="EMBL" id="MU863656">
    <property type="protein sequence ID" value="KAK4098709.1"/>
    <property type="molecule type" value="Genomic_DNA"/>
</dbReference>
<dbReference type="GO" id="GO:0050295">
    <property type="term" value="F:steryl-beta-glucosidase activity"/>
    <property type="evidence" value="ECO:0007669"/>
    <property type="project" value="TreeGrafter"/>
</dbReference>
<dbReference type="InterPro" id="IPR013780">
    <property type="entry name" value="Glyco_hydro_b"/>
</dbReference>
<name>A0AAN6PVF8_9PEZI</name>
<comment type="similarity">
    <text evidence="1">Belongs to the glycosyl hydrolase 5 (cellulase A) family.</text>
</comment>
<evidence type="ECO:0000256" key="1">
    <source>
        <dbReference type="ARBA" id="ARBA00005641"/>
    </source>
</evidence>
<keyword evidence="8" id="KW-1185">Reference proteome</keyword>
<evidence type="ECO:0000259" key="5">
    <source>
        <dbReference type="Pfam" id="PF00150"/>
    </source>
</evidence>
<dbReference type="InterPro" id="IPR017853">
    <property type="entry name" value="GH"/>
</dbReference>
<keyword evidence="3" id="KW-0326">Glycosidase</keyword>
<feature type="domain" description="Glycoside hydrolase family 5" evidence="5">
    <location>
        <begin position="70"/>
        <end position="129"/>
    </location>
</feature>
<evidence type="ECO:0000256" key="3">
    <source>
        <dbReference type="ARBA" id="ARBA00023295"/>
    </source>
</evidence>
<dbReference type="SUPFAM" id="SSF51445">
    <property type="entry name" value="(Trans)glycosidases"/>
    <property type="match status" value="1"/>
</dbReference>
<dbReference type="PANTHER" id="PTHR31308">
    <property type="match status" value="1"/>
</dbReference>